<organism evidence="3 4">
    <name type="scientific">Podospora appendiculata</name>
    <dbReference type="NCBI Taxonomy" id="314037"/>
    <lineage>
        <taxon>Eukaryota</taxon>
        <taxon>Fungi</taxon>
        <taxon>Dikarya</taxon>
        <taxon>Ascomycota</taxon>
        <taxon>Pezizomycotina</taxon>
        <taxon>Sordariomycetes</taxon>
        <taxon>Sordariomycetidae</taxon>
        <taxon>Sordariales</taxon>
        <taxon>Podosporaceae</taxon>
        <taxon>Podospora</taxon>
    </lineage>
</organism>
<keyword evidence="1" id="KW-1133">Transmembrane helix</keyword>
<feature type="transmembrane region" description="Helical" evidence="1">
    <location>
        <begin position="208"/>
        <end position="228"/>
    </location>
</feature>
<name>A0AAE0XD01_9PEZI</name>
<dbReference type="EMBL" id="JAULSO010000002">
    <property type="protein sequence ID" value="KAK3690206.1"/>
    <property type="molecule type" value="Genomic_DNA"/>
</dbReference>
<keyword evidence="4" id="KW-1185">Reference proteome</keyword>
<evidence type="ECO:0000256" key="1">
    <source>
        <dbReference type="SAM" id="Phobius"/>
    </source>
</evidence>
<keyword evidence="1" id="KW-0472">Membrane</keyword>
<proteinExistence type="predicted"/>
<accession>A0AAE0XD01</accession>
<reference evidence="3" key="1">
    <citation type="journal article" date="2023" name="Mol. Phylogenet. Evol.">
        <title>Genome-scale phylogeny and comparative genomics of the fungal order Sordariales.</title>
        <authorList>
            <person name="Hensen N."/>
            <person name="Bonometti L."/>
            <person name="Westerberg I."/>
            <person name="Brannstrom I.O."/>
            <person name="Guillou S."/>
            <person name="Cros-Aarteil S."/>
            <person name="Calhoun S."/>
            <person name="Haridas S."/>
            <person name="Kuo A."/>
            <person name="Mondo S."/>
            <person name="Pangilinan J."/>
            <person name="Riley R."/>
            <person name="LaButti K."/>
            <person name="Andreopoulos B."/>
            <person name="Lipzen A."/>
            <person name="Chen C."/>
            <person name="Yan M."/>
            <person name="Daum C."/>
            <person name="Ng V."/>
            <person name="Clum A."/>
            <person name="Steindorff A."/>
            <person name="Ohm R.A."/>
            <person name="Martin F."/>
            <person name="Silar P."/>
            <person name="Natvig D.O."/>
            <person name="Lalanne C."/>
            <person name="Gautier V."/>
            <person name="Ament-Velasquez S.L."/>
            <person name="Kruys A."/>
            <person name="Hutchinson M.I."/>
            <person name="Powell A.J."/>
            <person name="Barry K."/>
            <person name="Miller A.N."/>
            <person name="Grigoriev I.V."/>
            <person name="Debuchy R."/>
            <person name="Gladieux P."/>
            <person name="Hiltunen Thoren M."/>
            <person name="Johannesson H."/>
        </authorList>
    </citation>
    <scope>NUCLEOTIDE SEQUENCE</scope>
    <source>
        <strain evidence="3">CBS 314.62</strain>
    </source>
</reference>
<dbReference type="PANTHER" id="PTHR34502:SF4">
    <property type="entry name" value="DUF6594 DOMAIN-CONTAINING PROTEIN"/>
    <property type="match status" value="1"/>
</dbReference>
<evidence type="ECO:0000313" key="3">
    <source>
        <dbReference type="EMBL" id="KAK3690206.1"/>
    </source>
</evidence>
<evidence type="ECO:0000313" key="4">
    <source>
        <dbReference type="Proteomes" id="UP001270362"/>
    </source>
</evidence>
<reference evidence="3" key="2">
    <citation type="submission" date="2023-06" db="EMBL/GenBank/DDBJ databases">
        <authorList>
            <consortium name="Lawrence Berkeley National Laboratory"/>
            <person name="Haridas S."/>
            <person name="Hensen N."/>
            <person name="Bonometti L."/>
            <person name="Westerberg I."/>
            <person name="Brannstrom I.O."/>
            <person name="Guillou S."/>
            <person name="Cros-Aarteil S."/>
            <person name="Calhoun S."/>
            <person name="Kuo A."/>
            <person name="Mondo S."/>
            <person name="Pangilinan J."/>
            <person name="Riley R."/>
            <person name="Labutti K."/>
            <person name="Andreopoulos B."/>
            <person name="Lipzen A."/>
            <person name="Chen C."/>
            <person name="Yanf M."/>
            <person name="Daum C."/>
            <person name="Ng V."/>
            <person name="Clum A."/>
            <person name="Steindorff A."/>
            <person name="Ohm R."/>
            <person name="Martin F."/>
            <person name="Silar P."/>
            <person name="Natvig D."/>
            <person name="Lalanne C."/>
            <person name="Gautier V."/>
            <person name="Ament-Velasquez S.L."/>
            <person name="Kruys A."/>
            <person name="Hutchinson M.I."/>
            <person name="Powell A.J."/>
            <person name="Barry K."/>
            <person name="Miller A.N."/>
            <person name="Grigoriev I.V."/>
            <person name="Debuchy R."/>
            <person name="Gladieux P."/>
            <person name="Thoren M.H."/>
            <person name="Johannesson H."/>
        </authorList>
    </citation>
    <scope>NUCLEOTIDE SEQUENCE</scope>
    <source>
        <strain evidence="3">CBS 314.62</strain>
    </source>
</reference>
<evidence type="ECO:0000259" key="2">
    <source>
        <dbReference type="Pfam" id="PF20237"/>
    </source>
</evidence>
<keyword evidence="1" id="KW-0812">Transmembrane</keyword>
<dbReference type="Proteomes" id="UP001270362">
    <property type="component" value="Unassembled WGS sequence"/>
</dbReference>
<gene>
    <name evidence="3" type="ORF">B0T22DRAFT_536947</name>
</gene>
<dbReference type="Pfam" id="PF20237">
    <property type="entry name" value="DUF6594"/>
    <property type="match status" value="1"/>
</dbReference>
<feature type="domain" description="DUF6594" evidence="2">
    <location>
        <begin position="30"/>
        <end position="228"/>
    </location>
</feature>
<sequence>MSMETLTATTTDMEPTEKYTQRKPWRYFDYKGYAGFIASGDDFLLLRRPESLSARVVLDLQDQIAIKRDAEHSHNGTDRDDIDERTILLSKISEKLRWISEVENQVIVDLNFQISSNLKKLVKTPRRNIKSIESWHFNHDYVAITSNEQTYLDKPDLISVVREEKTPLRRVIDSSLRLRTLATWRHRKVDVPAPDLVTYCSDTQIDSFASGVIVAVGVAVLITPIRMLQAWDSLR</sequence>
<dbReference type="PANTHER" id="PTHR34502">
    <property type="entry name" value="DUF6594 DOMAIN-CONTAINING PROTEIN-RELATED"/>
    <property type="match status" value="1"/>
</dbReference>
<dbReference type="InterPro" id="IPR046529">
    <property type="entry name" value="DUF6594"/>
</dbReference>
<comment type="caution">
    <text evidence="3">The sequence shown here is derived from an EMBL/GenBank/DDBJ whole genome shotgun (WGS) entry which is preliminary data.</text>
</comment>
<dbReference type="AlphaFoldDB" id="A0AAE0XD01"/>
<protein>
    <recommendedName>
        <fullName evidence="2">DUF6594 domain-containing protein</fullName>
    </recommendedName>
</protein>